<organism evidence="2 3">
    <name type="scientific">Armadillidium nasatum</name>
    <dbReference type="NCBI Taxonomy" id="96803"/>
    <lineage>
        <taxon>Eukaryota</taxon>
        <taxon>Metazoa</taxon>
        <taxon>Ecdysozoa</taxon>
        <taxon>Arthropoda</taxon>
        <taxon>Crustacea</taxon>
        <taxon>Multicrustacea</taxon>
        <taxon>Malacostraca</taxon>
        <taxon>Eumalacostraca</taxon>
        <taxon>Peracarida</taxon>
        <taxon>Isopoda</taxon>
        <taxon>Oniscidea</taxon>
        <taxon>Crinocheta</taxon>
        <taxon>Armadillidiidae</taxon>
        <taxon>Armadillidium</taxon>
    </lineage>
</organism>
<evidence type="ECO:0008006" key="4">
    <source>
        <dbReference type="Google" id="ProtNLM"/>
    </source>
</evidence>
<feature type="chain" id="PRO_5024328583" description="P-type domain-containing protein" evidence="1">
    <location>
        <begin position="21"/>
        <end position="106"/>
    </location>
</feature>
<reference evidence="2 3" key="1">
    <citation type="journal article" date="2019" name="PLoS Biol.">
        <title>Sex chromosomes control vertical transmission of feminizing Wolbachia symbionts in an isopod.</title>
        <authorList>
            <person name="Becking T."/>
            <person name="Chebbi M.A."/>
            <person name="Giraud I."/>
            <person name="Moumen B."/>
            <person name="Laverre T."/>
            <person name="Caubet Y."/>
            <person name="Peccoud J."/>
            <person name="Gilbert C."/>
            <person name="Cordaux R."/>
        </authorList>
    </citation>
    <scope>NUCLEOTIDE SEQUENCE [LARGE SCALE GENOMIC DNA]</scope>
    <source>
        <strain evidence="2">ANa2</strain>
        <tissue evidence="2">Whole body excluding digestive tract and cuticle</tissue>
    </source>
</reference>
<dbReference type="AlphaFoldDB" id="A0A5N5TBU5"/>
<feature type="signal peptide" evidence="1">
    <location>
        <begin position="1"/>
        <end position="20"/>
    </location>
</feature>
<evidence type="ECO:0000313" key="2">
    <source>
        <dbReference type="EMBL" id="KAB7503659.1"/>
    </source>
</evidence>
<keyword evidence="1" id="KW-0732">Signal</keyword>
<gene>
    <name evidence="2" type="ORF">Anas_01668</name>
</gene>
<protein>
    <recommendedName>
        <fullName evidence="4">P-type domain-containing protein</fullName>
    </recommendedName>
</protein>
<evidence type="ECO:0000313" key="3">
    <source>
        <dbReference type="Proteomes" id="UP000326759"/>
    </source>
</evidence>
<name>A0A5N5TBU5_9CRUS</name>
<comment type="caution">
    <text evidence="2">The sequence shown here is derived from an EMBL/GenBank/DDBJ whole genome shotgun (WGS) entry which is preliminary data.</text>
</comment>
<proteinExistence type="predicted"/>
<keyword evidence="3" id="KW-1185">Reference proteome</keyword>
<dbReference type="Proteomes" id="UP000326759">
    <property type="component" value="Unassembled WGS sequence"/>
</dbReference>
<sequence length="106" mass="11760">MYLRSILCVFFVAFFALTLAKITKRQTGGAASIDCSDSRLRLRMVSARIPFRCNRAASPSARQVRASCGRPLRGKCDAVGCCYQAELLRCFKCNKGISNNIDDDDK</sequence>
<accession>A0A5N5TBU5</accession>
<dbReference type="EMBL" id="SEYY01004732">
    <property type="protein sequence ID" value="KAB7503659.1"/>
    <property type="molecule type" value="Genomic_DNA"/>
</dbReference>
<evidence type="ECO:0000256" key="1">
    <source>
        <dbReference type="SAM" id="SignalP"/>
    </source>
</evidence>